<proteinExistence type="inferred from homology"/>
<comment type="similarity">
    <text evidence="2 6">Belongs to the RRP36 family.</text>
</comment>
<evidence type="ECO:0000313" key="10">
    <source>
        <dbReference type="Proteomes" id="UP001168990"/>
    </source>
</evidence>
<comment type="caution">
    <text evidence="9">The sequence shown here is derived from an EMBL/GenBank/DDBJ whole genome shotgun (WGS) entry which is preliminary data.</text>
</comment>
<evidence type="ECO:0000256" key="3">
    <source>
        <dbReference type="ARBA" id="ARBA00022517"/>
    </source>
</evidence>
<keyword evidence="7" id="KW-0175">Coiled coil</keyword>
<reference evidence="9" key="1">
    <citation type="journal article" date="2023" name="bioRxiv">
        <title>Scaffold-level genome assemblies of two parasitoid biocontrol wasps reveal the parthenogenesis mechanism and an associated novel virus.</title>
        <authorList>
            <person name="Inwood S."/>
            <person name="Skelly J."/>
            <person name="Guhlin J."/>
            <person name="Harrop T."/>
            <person name="Goldson S."/>
            <person name="Dearden P."/>
        </authorList>
    </citation>
    <scope>NUCLEOTIDE SEQUENCE</scope>
    <source>
        <strain evidence="9">Irish</strain>
        <tissue evidence="9">Whole body</tissue>
    </source>
</reference>
<dbReference type="GO" id="GO:0030686">
    <property type="term" value="C:90S preribosome"/>
    <property type="evidence" value="ECO:0007669"/>
    <property type="project" value="TreeGrafter"/>
</dbReference>
<evidence type="ECO:0000256" key="7">
    <source>
        <dbReference type="SAM" id="Coils"/>
    </source>
</evidence>
<protein>
    <recommendedName>
        <fullName evidence="6">rRNA biogenesis protein RRP36</fullName>
    </recommendedName>
</protein>
<evidence type="ECO:0000256" key="5">
    <source>
        <dbReference type="ARBA" id="ARBA00023242"/>
    </source>
</evidence>
<dbReference type="GO" id="GO:0005730">
    <property type="term" value="C:nucleolus"/>
    <property type="evidence" value="ECO:0007669"/>
    <property type="project" value="UniProtKB-SubCell"/>
</dbReference>
<evidence type="ECO:0000256" key="4">
    <source>
        <dbReference type="ARBA" id="ARBA00022552"/>
    </source>
</evidence>
<sequence>MDTSVDSMLDCDNKSNGEIREELSHMSFEDLQKLKEKLGSKVYNSTMFGSRPINKRTFRIESRDKPTEMSAKKPVSRFMQAIRVKKHAARDPRFDTLCGTYNEKAFKNAYSFLDKAKENDLKTLKEELKTTEDPKTIKKIKYLIQRLENQLREESRKKQREESKKAEQKAIIEAIERGEKPQYKKKSEKKILDLVSQYEELKNTGKLKKHIQRLRKKSAGKDKKRFAASSED</sequence>
<keyword evidence="4 6" id="KW-0698">rRNA processing</keyword>
<dbReference type="EMBL" id="JAQQBS010001422">
    <property type="protein sequence ID" value="KAK0164765.1"/>
    <property type="molecule type" value="Genomic_DNA"/>
</dbReference>
<dbReference type="GO" id="GO:0000462">
    <property type="term" value="P:maturation of SSU-rRNA from tricistronic rRNA transcript (SSU-rRNA, 5.8S rRNA, LSU-rRNA)"/>
    <property type="evidence" value="ECO:0007669"/>
    <property type="project" value="TreeGrafter"/>
</dbReference>
<name>A0AA39F886_9HYME</name>
<feature type="compositionally biased region" description="Basic residues" evidence="8">
    <location>
        <begin position="206"/>
        <end position="226"/>
    </location>
</feature>
<keyword evidence="6" id="KW-0687">Ribonucleoprotein</keyword>
<dbReference type="Pfam" id="PF06102">
    <property type="entry name" value="RRP36"/>
    <property type="match status" value="1"/>
</dbReference>
<gene>
    <name evidence="9" type="ORF">PV328_003343</name>
</gene>
<feature type="region of interest" description="Disordered" evidence="8">
    <location>
        <begin position="206"/>
        <end position="232"/>
    </location>
</feature>
<comment type="subcellular location">
    <subcellularLocation>
        <location evidence="1 6">Nucleus</location>
        <location evidence="1 6">Nucleolus</location>
    </subcellularLocation>
</comment>
<dbReference type="PANTHER" id="PTHR21738:SF0">
    <property type="entry name" value="RIBOSOMAL RNA PROCESSING PROTEIN 36 HOMOLOG"/>
    <property type="match status" value="1"/>
</dbReference>
<evidence type="ECO:0000256" key="2">
    <source>
        <dbReference type="ARBA" id="ARBA00009418"/>
    </source>
</evidence>
<accession>A0AA39F886</accession>
<comment type="function">
    <text evidence="6">Component of the 90S pre-ribosome involved in the maturation of rRNAs. Required for early cleavages of the pre-RNAs in the 40S ribosomal subunit maturation pathway.</text>
</comment>
<keyword evidence="10" id="KW-1185">Reference proteome</keyword>
<organism evidence="9 10">
    <name type="scientific">Microctonus aethiopoides</name>
    <dbReference type="NCBI Taxonomy" id="144406"/>
    <lineage>
        <taxon>Eukaryota</taxon>
        <taxon>Metazoa</taxon>
        <taxon>Ecdysozoa</taxon>
        <taxon>Arthropoda</taxon>
        <taxon>Hexapoda</taxon>
        <taxon>Insecta</taxon>
        <taxon>Pterygota</taxon>
        <taxon>Neoptera</taxon>
        <taxon>Endopterygota</taxon>
        <taxon>Hymenoptera</taxon>
        <taxon>Apocrita</taxon>
        <taxon>Ichneumonoidea</taxon>
        <taxon>Braconidae</taxon>
        <taxon>Euphorinae</taxon>
        <taxon>Microctonus</taxon>
    </lineage>
</organism>
<evidence type="ECO:0000256" key="6">
    <source>
        <dbReference type="RuleBase" id="RU368027"/>
    </source>
</evidence>
<dbReference type="PANTHER" id="PTHR21738">
    <property type="entry name" value="RIBOSOMAL RNA PROCESSING PROTEIN 36 HOMOLOG"/>
    <property type="match status" value="1"/>
</dbReference>
<feature type="coiled-coil region" evidence="7">
    <location>
        <begin position="137"/>
        <end position="204"/>
    </location>
</feature>
<keyword evidence="3 6" id="KW-0690">Ribosome biogenesis</keyword>
<keyword evidence="5 6" id="KW-0539">Nucleus</keyword>
<evidence type="ECO:0000256" key="1">
    <source>
        <dbReference type="ARBA" id="ARBA00004604"/>
    </source>
</evidence>
<evidence type="ECO:0000256" key="8">
    <source>
        <dbReference type="SAM" id="MobiDB-lite"/>
    </source>
</evidence>
<dbReference type="AlphaFoldDB" id="A0AA39F886"/>
<dbReference type="InterPro" id="IPR009292">
    <property type="entry name" value="RRP36"/>
</dbReference>
<dbReference type="Proteomes" id="UP001168990">
    <property type="component" value="Unassembled WGS sequence"/>
</dbReference>
<comment type="subunit">
    <text evidence="6">Associates with 90S and pre-40S pre-ribosomal particles.</text>
</comment>
<reference evidence="9" key="2">
    <citation type="submission" date="2023-03" db="EMBL/GenBank/DDBJ databases">
        <authorList>
            <person name="Inwood S.N."/>
            <person name="Skelly J.G."/>
            <person name="Guhlin J."/>
            <person name="Harrop T.W.R."/>
            <person name="Goldson S.G."/>
            <person name="Dearden P.K."/>
        </authorList>
    </citation>
    <scope>NUCLEOTIDE SEQUENCE</scope>
    <source>
        <strain evidence="9">Irish</strain>
        <tissue evidence="9">Whole body</tissue>
    </source>
</reference>
<evidence type="ECO:0000313" key="9">
    <source>
        <dbReference type="EMBL" id="KAK0164765.1"/>
    </source>
</evidence>